<dbReference type="OrthoDB" id="341898at2759"/>
<dbReference type="Pfam" id="PF09184">
    <property type="entry name" value="PPP4R2"/>
    <property type="match status" value="1"/>
</dbReference>
<reference evidence="3 4" key="1">
    <citation type="journal article" date="2018" name="Plant J.">
        <title>Genome sequences of Chlorella sorokiniana UTEX 1602 and Micractinium conductrix SAG 241.80: implications to maltose excretion by a green alga.</title>
        <authorList>
            <person name="Arriola M.B."/>
            <person name="Velmurugan N."/>
            <person name="Zhang Y."/>
            <person name="Plunkett M.H."/>
            <person name="Hondzo H."/>
            <person name="Barney B.M."/>
        </authorList>
    </citation>
    <scope>NUCLEOTIDE SEQUENCE [LARGE SCALE GENOMIC DNA]</scope>
    <source>
        <strain evidence="4">UTEX 1602</strain>
    </source>
</reference>
<dbReference type="Proteomes" id="UP000239899">
    <property type="component" value="Unassembled WGS sequence"/>
</dbReference>
<evidence type="ECO:0000256" key="2">
    <source>
        <dbReference type="SAM" id="MobiDB-lite"/>
    </source>
</evidence>
<evidence type="ECO:0000256" key="1">
    <source>
        <dbReference type="ARBA" id="ARBA00009207"/>
    </source>
</evidence>
<evidence type="ECO:0000313" key="4">
    <source>
        <dbReference type="Proteomes" id="UP000239899"/>
    </source>
</evidence>
<feature type="region of interest" description="Disordered" evidence="2">
    <location>
        <begin position="1"/>
        <end position="22"/>
    </location>
</feature>
<evidence type="ECO:0000313" key="3">
    <source>
        <dbReference type="EMBL" id="PRW59457.1"/>
    </source>
</evidence>
<accession>A0A2P6TZG4</accession>
<dbReference type="PANTHER" id="PTHR46567:SF1">
    <property type="entry name" value="MEDIATOR OF RNA POLYMERASE II TRANSCRIPTION SUBUNIT 12"/>
    <property type="match status" value="1"/>
</dbReference>
<dbReference type="InterPro" id="IPR015267">
    <property type="entry name" value="PPP4R2"/>
</dbReference>
<dbReference type="PANTHER" id="PTHR46567">
    <property type="entry name" value="MEDIATOR OF RNA POLYMERASE II TRANSCRIPTION SUBUNIT 12"/>
    <property type="match status" value="1"/>
</dbReference>
<comment type="caution">
    <text evidence="3">The sequence shown here is derived from an EMBL/GenBank/DDBJ whole genome shotgun (WGS) entry which is preliminary data.</text>
</comment>
<feature type="compositionally biased region" description="Low complexity" evidence="2">
    <location>
        <begin position="284"/>
        <end position="302"/>
    </location>
</feature>
<dbReference type="EMBL" id="LHPG02000003">
    <property type="protein sequence ID" value="PRW59457.1"/>
    <property type="molecule type" value="Genomic_DNA"/>
</dbReference>
<feature type="compositionally biased region" description="Low complexity" evidence="2">
    <location>
        <begin position="310"/>
        <end position="320"/>
    </location>
</feature>
<comment type="similarity">
    <text evidence="1">Belongs to the PPP4R2 family.</text>
</comment>
<proteinExistence type="inferred from homology"/>
<dbReference type="GO" id="GO:0019888">
    <property type="term" value="F:protein phosphatase regulator activity"/>
    <property type="evidence" value="ECO:0007669"/>
    <property type="project" value="InterPro"/>
</dbReference>
<name>A0A2P6TZG4_CHLSO</name>
<feature type="region of interest" description="Disordered" evidence="2">
    <location>
        <begin position="280"/>
        <end position="327"/>
    </location>
</feature>
<feature type="compositionally biased region" description="Low complexity" evidence="2">
    <location>
        <begin position="450"/>
        <end position="459"/>
    </location>
</feature>
<organism evidence="3 4">
    <name type="scientific">Chlorella sorokiniana</name>
    <name type="common">Freshwater green alga</name>
    <dbReference type="NCBI Taxonomy" id="3076"/>
    <lineage>
        <taxon>Eukaryota</taxon>
        <taxon>Viridiplantae</taxon>
        <taxon>Chlorophyta</taxon>
        <taxon>core chlorophytes</taxon>
        <taxon>Trebouxiophyceae</taxon>
        <taxon>Chlorellales</taxon>
        <taxon>Chlorellaceae</taxon>
        <taxon>Chlorella clade</taxon>
        <taxon>Chlorella</taxon>
    </lineage>
</organism>
<dbReference type="STRING" id="3076.A0A2P6TZG4"/>
<sequence length="1727" mass="177052">MAQEPEGTIAGSEQLEEFASLPPDQRVARLTAATRGVLAETALHGRQRYEWRLLLPLLHALVDVVLAEYAPPEDEGPPRPPPPGFENAESLAARLHALLDGFEAAPFTLQRLCEVLLEPRKQYARLDKVTVAIEKLLMVTSTRQPDAPGSLPPPPPLSELRGVNDNPPSPYLDGRPPQVLDPQQHQALLQQQGRLGGLANGLGDSALRGVGPDSDGSTAAVAAAAADAMQLDVAPMTAAAAEAAVAAQAAAAAAANPAPPPITAAEAEVAAEFVHSALADEEGSPPASAAGGSPPAAGGSEAPPTPPEQQPQAGAAEPLAGDVFPHDADCAEDRLTPEVLLHGYRHSEAAAVGLTPQRELALTLTDQPAAFYSAASLAYWRRSLQQQLQGPARLLASKRKAHELFDVPLGNASSSSIRAVGPANGGAAAPASSQPRQLPAPCFPQQSSRGPAGREAAEAWARQQLAAPGAPPLRSLGWGGGSDAGQVPHGFPRTRAFELLAELEVPLPRALWFLRVLALNRTRPASWDGASEAQQRSRQFTEELLAFLESASTALPPGPASATTQPARRPPLPSSATAAKQGVEQPALQAQGSTGALQRHGSMGSTGALQLHGSMGSMARSAAEPGSMPDQWHYGMRLAGHCCAAGLLEAAKVAEWAANSRLLLPLPAATRQQVLTLLSQCLQAAPLAQQQVLALAEQLFKSAEAAGAAAAAATTHGAGKPAAQRQQAELQELQLGLLQAAAGLLALHPAAFVAADEQLVSPLLEPPVASALSAAQHAAGSVADARRRLARALHARVLTWHDAKAMQLLDDQLLGGSSAAEAAAALLKLVSPATEAGAAATGQAGGEAGAEQPAAAPEFAALLEQARQLPAWQQRLLAHALLAEAKAFLASTDSGGGRASRSPSPPAGAPRAMGPDWFLQLLAVLRACCAHREVLSLLATALNLLQRAVAAAVRTATGGGRAGQQGEPLDDALTAAQQLWQQRSAVSPPLLLALLAAHAGSLVASDIAPKLLPMLTGGLWRLQQAAQQQAAERCLSGQRQLAADLLSLPGAPGMQQWLDKMRQEHGAGHWVVAALLQARQAASKAAGGCGGGQQLLQQQGSARLQAWSQRAQQLFTQPAAAANGTNGAGEQQHSLAPLLLASAGSAGGATASALAAVQHSLEPTALPGLVQQLGALKQEQQEEQQQELVQRLLQVSAPAAAALLTDPQQAYTCLHSRPSPASSNGAAPWQLALGLFAAAAGTSASSAPSLLQLSGHDAMVAAAAAITPATARCGWLLLRLLLDERQWQGGHKLAEAERRLAACAAQQAVLRPESAAALAATLCSLSPSAAAGQQLLAEVEALLRPPVVDLAQQTVQPTSRQPSFGAASVSAAPLLDACGQGNAPPLPFGAEQGLVHAALVCLSTGSSGERQHTFAQQLIRQLSALGDALLPQQAQQAPSAADNVWGPPAGQGHTVAAAAAAAAASPAAVQVSVWLRLVLLLPLLPLVYKHRTADASGSLRGQLLRALLRLLAVPAVRANAAQAAAEEAASAGPAVCRPAAAAAAAAEAAGEPLLQRLLHLLRALLVGGWASWMRLEGGKLRDVPPFEHSRQLAADAAALPLPRGLQAAVQAALPLNQQQALANAPSCIGTASGSAGSGLISLDPWLVLEGGADGGSGDGLAASTAAAPQAGSRAVPPWVEGAVKRRRRDLRYWPTPSVTDTPLLSIAEQLQGREDEAQEASSGSQAL</sequence>
<feature type="compositionally biased region" description="Low complexity" evidence="2">
    <location>
        <begin position="421"/>
        <end position="440"/>
    </location>
</feature>
<gene>
    <name evidence="3" type="ORF">C2E21_1410</name>
</gene>
<keyword evidence="4" id="KW-1185">Reference proteome</keyword>
<protein>
    <submittedName>
        <fullName evidence="3">Mediator of RNA polymerase II transcription subunit 12 isoform X1</fullName>
    </submittedName>
</protein>
<feature type="region of interest" description="Disordered" evidence="2">
    <location>
        <begin position="421"/>
        <end position="459"/>
    </location>
</feature>
<feature type="region of interest" description="Disordered" evidence="2">
    <location>
        <begin position="553"/>
        <end position="626"/>
    </location>
</feature>
<feature type="region of interest" description="Disordered" evidence="2">
    <location>
        <begin position="143"/>
        <end position="179"/>
    </location>
</feature>
<dbReference type="GO" id="GO:0030289">
    <property type="term" value="C:protein phosphatase 4 complex"/>
    <property type="evidence" value="ECO:0007669"/>
    <property type="project" value="InterPro"/>
</dbReference>